<feature type="region of interest" description="Disordered" evidence="1">
    <location>
        <begin position="126"/>
        <end position="146"/>
    </location>
</feature>
<feature type="compositionally biased region" description="Low complexity" evidence="1">
    <location>
        <begin position="133"/>
        <end position="146"/>
    </location>
</feature>
<name>A0A5N7CAD6_PETAA</name>
<gene>
    <name evidence="2" type="ORF">BDV23DRAFT_171867</name>
</gene>
<dbReference type="Proteomes" id="UP000326877">
    <property type="component" value="Unassembled WGS sequence"/>
</dbReference>
<reference evidence="2" key="1">
    <citation type="submission" date="2019-04" db="EMBL/GenBank/DDBJ databases">
        <title>Friends and foes A comparative genomics studyof 23 Aspergillus species from section Flavi.</title>
        <authorList>
            <consortium name="DOE Joint Genome Institute"/>
            <person name="Kjaerbolling I."/>
            <person name="Vesth T."/>
            <person name="Frisvad J.C."/>
            <person name="Nybo J.L."/>
            <person name="Theobald S."/>
            <person name="Kildgaard S."/>
            <person name="Isbrandt T."/>
            <person name="Kuo A."/>
            <person name="Sato A."/>
            <person name="Lyhne E.K."/>
            <person name="Kogle M.E."/>
            <person name="Wiebenga A."/>
            <person name="Kun R.S."/>
            <person name="Lubbers R.J."/>
            <person name="Makela M.R."/>
            <person name="Barry K."/>
            <person name="Chovatia M."/>
            <person name="Clum A."/>
            <person name="Daum C."/>
            <person name="Haridas S."/>
            <person name="He G."/>
            <person name="LaButti K."/>
            <person name="Lipzen A."/>
            <person name="Mondo S."/>
            <person name="Riley R."/>
            <person name="Salamov A."/>
            <person name="Simmons B.A."/>
            <person name="Magnuson J.K."/>
            <person name="Henrissat B."/>
            <person name="Mortensen U.H."/>
            <person name="Larsen T.O."/>
            <person name="Devries R.P."/>
            <person name="Grigoriev I.V."/>
            <person name="Machida M."/>
            <person name="Baker S.E."/>
            <person name="Andersen M.R."/>
        </authorList>
    </citation>
    <scope>NUCLEOTIDE SEQUENCE [LARGE SCALE GENOMIC DNA]</scope>
    <source>
        <strain evidence="2">IBT 14317</strain>
    </source>
</reference>
<evidence type="ECO:0000313" key="2">
    <source>
        <dbReference type="EMBL" id="KAE8391114.1"/>
    </source>
</evidence>
<accession>A0A5N7CAD6</accession>
<dbReference type="EMBL" id="ML735248">
    <property type="protein sequence ID" value="KAE8391114.1"/>
    <property type="molecule type" value="Genomic_DNA"/>
</dbReference>
<dbReference type="AlphaFoldDB" id="A0A5N7CAD6"/>
<proteinExistence type="predicted"/>
<dbReference type="OrthoDB" id="5420143at2759"/>
<organism evidence="2">
    <name type="scientific">Petromyces alliaceus</name>
    <name type="common">Aspergillus alliaceus</name>
    <dbReference type="NCBI Taxonomy" id="209559"/>
    <lineage>
        <taxon>Eukaryota</taxon>
        <taxon>Fungi</taxon>
        <taxon>Dikarya</taxon>
        <taxon>Ascomycota</taxon>
        <taxon>Pezizomycotina</taxon>
        <taxon>Eurotiomycetes</taxon>
        <taxon>Eurotiomycetidae</taxon>
        <taxon>Eurotiales</taxon>
        <taxon>Aspergillaceae</taxon>
        <taxon>Aspergillus</taxon>
        <taxon>Aspergillus subgen. Circumdati</taxon>
    </lineage>
</organism>
<sequence>MHICPKIKTSMRGCGEHFAGHISFAPLAAAITITQSAATSTHAARSTISFSLYLRNFVSWRPSYVPLALNVPTSDQSLSTTSCIDQTPSSSPSPSTCTAASTVYVTVSPTGSSSCLFHHSSHGIHSSHHHLPTSHAHAAPSRTTTTSSLRSVKSGTVLKTNGCCSNYSHPVTLDKVTTLTPAVPYHGNTSRTNEVVRVTITTTVSVVAAADDETCLFV</sequence>
<evidence type="ECO:0000256" key="1">
    <source>
        <dbReference type="SAM" id="MobiDB-lite"/>
    </source>
</evidence>
<protein>
    <submittedName>
        <fullName evidence="2">Uncharacterized protein</fullName>
    </submittedName>
</protein>